<keyword evidence="1" id="KW-0677">Repeat</keyword>
<comment type="caution">
    <text evidence="3">The sequence shown here is derived from an EMBL/GenBank/DDBJ whole genome shotgun (WGS) entry which is preliminary data.</text>
</comment>
<name>A0A0M0JG31_9EUKA</name>
<keyword evidence="2" id="KW-0802">TPR repeat</keyword>
<gene>
    <name evidence="3" type="ORF">Ctob_006130</name>
</gene>
<evidence type="ECO:0000313" key="4">
    <source>
        <dbReference type="Proteomes" id="UP000037460"/>
    </source>
</evidence>
<proteinExistence type="predicted"/>
<accession>A0A0M0JG31</accession>
<dbReference type="GO" id="GO:0051879">
    <property type="term" value="F:Hsp90 protein binding"/>
    <property type="evidence" value="ECO:0007669"/>
    <property type="project" value="TreeGrafter"/>
</dbReference>
<dbReference type="PANTHER" id="PTHR22904">
    <property type="entry name" value="TPR REPEAT CONTAINING PROTEIN"/>
    <property type="match status" value="1"/>
</dbReference>
<dbReference type="SUPFAM" id="SSF48452">
    <property type="entry name" value="TPR-like"/>
    <property type="match status" value="1"/>
</dbReference>
<dbReference type="OrthoDB" id="204305at2759"/>
<dbReference type="EMBL" id="JWZX01002961">
    <property type="protein sequence ID" value="KOO25546.1"/>
    <property type="molecule type" value="Genomic_DNA"/>
</dbReference>
<evidence type="ECO:0000256" key="1">
    <source>
        <dbReference type="ARBA" id="ARBA00022737"/>
    </source>
</evidence>
<dbReference type="Proteomes" id="UP000037460">
    <property type="component" value="Unassembled WGS sequence"/>
</dbReference>
<reference evidence="4" key="1">
    <citation type="journal article" date="2015" name="PLoS Genet.">
        <title>Genome Sequence and Transcriptome Analyses of Chrysochromulina tobin: Metabolic Tools for Enhanced Algal Fitness in the Prominent Order Prymnesiales (Haptophyceae).</title>
        <authorList>
            <person name="Hovde B.T."/>
            <person name="Deodato C.R."/>
            <person name="Hunsperger H.M."/>
            <person name="Ryken S.A."/>
            <person name="Yost W."/>
            <person name="Jha R.K."/>
            <person name="Patterson J."/>
            <person name="Monnat R.J. Jr."/>
            <person name="Barlow S.B."/>
            <person name="Starkenburg S.R."/>
            <person name="Cattolico R.A."/>
        </authorList>
    </citation>
    <scope>NUCLEOTIDE SEQUENCE</scope>
    <source>
        <strain evidence="4">CCMP291</strain>
    </source>
</reference>
<keyword evidence="4" id="KW-1185">Reference proteome</keyword>
<evidence type="ECO:0000313" key="3">
    <source>
        <dbReference type="EMBL" id="KOO25546.1"/>
    </source>
</evidence>
<evidence type="ECO:0000256" key="2">
    <source>
        <dbReference type="ARBA" id="ARBA00022803"/>
    </source>
</evidence>
<dbReference type="AlphaFoldDB" id="A0A0M0JG31"/>
<sequence length="229" mass="24478">MERVEELKSAANLAITKSDFAVAAQNLTEAIALAPKQKELYSNRAFVFSALGKHEEALADAKHCIASPTFSKGYLRAGRALIGLGRWAEAVDLLEDASDRMPQDYSLQEALGDAIAGVDAAPIALASSCTQLHSTAAKDGGLSSSYYYAAVGELQRKLPVAPPPKIDNNSSGGLADVKAVANGAIREDIDRKGSDSYYYAHDRKIDYKVPTVPMRLHPDGSLTPWAQGK</sequence>
<dbReference type="InterPro" id="IPR011990">
    <property type="entry name" value="TPR-like_helical_dom_sf"/>
</dbReference>
<organism evidence="3 4">
    <name type="scientific">Chrysochromulina tobinii</name>
    <dbReference type="NCBI Taxonomy" id="1460289"/>
    <lineage>
        <taxon>Eukaryota</taxon>
        <taxon>Haptista</taxon>
        <taxon>Haptophyta</taxon>
        <taxon>Prymnesiophyceae</taxon>
        <taxon>Prymnesiales</taxon>
        <taxon>Chrysochromulinaceae</taxon>
        <taxon>Chrysochromulina</taxon>
    </lineage>
</organism>
<dbReference type="PANTHER" id="PTHR22904:SF523">
    <property type="entry name" value="STRESS-INDUCED-PHOSPHOPROTEIN 1"/>
    <property type="match status" value="1"/>
</dbReference>
<dbReference type="Gene3D" id="1.25.40.10">
    <property type="entry name" value="Tetratricopeptide repeat domain"/>
    <property type="match status" value="1"/>
</dbReference>
<protein>
    <submittedName>
        <fullName evidence="3">Stress-inducible protein</fullName>
    </submittedName>
</protein>